<dbReference type="PANTHER" id="PTHR30471:SF3">
    <property type="entry name" value="UPF0758 PROTEIN YEES-RELATED"/>
    <property type="match status" value="1"/>
</dbReference>
<feature type="domain" description="MPN" evidence="7">
    <location>
        <begin position="23"/>
        <end position="146"/>
    </location>
</feature>
<reference evidence="8 9" key="1">
    <citation type="submission" date="2016-10" db="EMBL/GenBank/DDBJ databases">
        <authorList>
            <person name="de Groot N.N."/>
        </authorList>
    </citation>
    <scope>NUCLEOTIDE SEQUENCE [LARGE SCALE GENOMIC DNA]</scope>
    <source>
        <strain evidence="9">P4B,CCM 7963,CECT 7998,DSM 25260,IBRC-M 10614,KCTC 13821</strain>
    </source>
</reference>
<dbReference type="STRING" id="930129.SAMN05216352_11835"/>
<keyword evidence="4" id="KW-0378">Hydrolase</keyword>
<dbReference type="InterPro" id="IPR001405">
    <property type="entry name" value="UPF0758"/>
</dbReference>
<dbReference type="PANTHER" id="PTHR30471">
    <property type="entry name" value="DNA REPAIR PROTEIN RADC"/>
    <property type="match status" value="1"/>
</dbReference>
<dbReference type="SUPFAM" id="SSF102712">
    <property type="entry name" value="JAB1/MPN domain"/>
    <property type="match status" value="1"/>
</dbReference>
<comment type="similarity">
    <text evidence="1">Belongs to the UPF0758 family.</text>
</comment>
<evidence type="ECO:0000313" key="8">
    <source>
        <dbReference type="EMBL" id="SDJ00783.1"/>
    </source>
</evidence>
<keyword evidence="9" id="KW-1185">Reference proteome</keyword>
<evidence type="ECO:0000256" key="2">
    <source>
        <dbReference type="ARBA" id="ARBA00022670"/>
    </source>
</evidence>
<evidence type="ECO:0000256" key="4">
    <source>
        <dbReference type="ARBA" id="ARBA00022801"/>
    </source>
</evidence>
<accession>A0A1G8Q896</accession>
<protein>
    <submittedName>
        <fullName evidence="8">DNA repair protein RadC</fullName>
    </submittedName>
</protein>
<keyword evidence="5" id="KW-0862">Zinc</keyword>
<dbReference type="CDD" id="cd08071">
    <property type="entry name" value="MPN_DUF2466"/>
    <property type="match status" value="1"/>
</dbReference>
<dbReference type="InterPro" id="IPR037518">
    <property type="entry name" value="MPN"/>
</dbReference>
<dbReference type="InterPro" id="IPR025657">
    <property type="entry name" value="RadC_JAB"/>
</dbReference>
<keyword evidence="3" id="KW-0479">Metal-binding</keyword>
<evidence type="ECO:0000256" key="6">
    <source>
        <dbReference type="ARBA" id="ARBA00023049"/>
    </source>
</evidence>
<keyword evidence="2" id="KW-0645">Protease</keyword>
<dbReference type="GO" id="GO:0008237">
    <property type="term" value="F:metallopeptidase activity"/>
    <property type="evidence" value="ECO:0007669"/>
    <property type="project" value="UniProtKB-KW"/>
</dbReference>
<dbReference type="AlphaFoldDB" id="A0A1G8Q896"/>
<dbReference type="Gene3D" id="3.40.140.10">
    <property type="entry name" value="Cytidine Deaminase, domain 2"/>
    <property type="match status" value="1"/>
</dbReference>
<evidence type="ECO:0000256" key="5">
    <source>
        <dbReference type="ARBA" id="ARBA00022833"/>
    </source>
</evidence>
<sequence>MENIYEVQRIKQVKTEMEIKENSIRMPENAADIARSFIGDDDREVLLVLCLNTKNKVVAVHRAHVGSLNASVVHPREVLKAAILNNAASIIIAHQHPSGDVTPSREDIQVADRMKEAGRIVGIELLDALVVADNSSFTSLKEQGDL</sequence>
<evidence type="ECO:0000256" key="3">
    <source>
        <dbReference type="ARBA" id="ARBA00022723"/>
    </source>
</evidence>
<dbReference type="Proteomes" id="UP000199017">
    <property type="component" value="Unassembled WGS sequence"/>
</dbReference>
<dbReference type="GO" id="GO:0006508">
    <property type="term" value="P:proteolysis"/>
    <property type="evidence" value="ECO:0007669"/>
    <property type="project" value="UniProtKB-KW"/>
</dbReference>
<proteinExistence type="inferred from homology"/>
<dbReference type="EMBL" id="FNDU01000018">
    <property type="protein sequence ID" value="SDJ00783.1"/>
    <property type="molecule type" value="Genomic_DNA"/>
</dbReference>
<organism evidence="8 9">
    <name type="scientific">Alteribacillus bidgolensis</name>
    <dbReference type="NCBI Taxonomy" id="930129"/>
    <lineage>
        <taxon>Bacteria</taxon>
        <taxon>Bacillati</taxon>
        <taxon>Bacillota</taxon>
        <taxon>Bacilli</taxon>
        <taxon>Bacillales</taxon>
        <taxon>Bacillaceae</taxon>
        <taxon>Alteribacillus</taxon>
    </lineage>
</organism>
<dbReference type="PROSITE" id="PS50249">
    <property type="entry name" value="MPN"/>
    <property type="match status" value="1"/>
</dbReference>
<dbReference type="OrthoDB" id="9804482at2"/>
<evidence type="ECO:0000313" key="9">
    <source>
        <dbReference type="Proteomes" id="UP000199017"/>
    </source>
</evidence>
<name>A0A1G8Q896_9BACI</name>
<dbReference type="GO" id="GO:0046872">
    <property type="term" value="F:metal ion binding"/>
    <property type="evidence" value="ECO:0007669"/>
    <property type="project" value="UniProtKB-KW"/>
</dbReference>
<dbReference type="Pfam" id="PF04002">
    <property type="entry name" value="RadC"/>
    <property type="match status" value="1"/>
</dbReference>
<evidence type="ECO:0000256" key="1">
    <source>
        <dbReference type="ARBA" id="ARBA00010243"/>
    </source>
</evidence>
<dbReference type="RefSeq" id="WP_091587692.1">
    <property type="nucleotide sequence ID" value="NZ_FNDU01000018.1"/>
</dbReference>
<evidence type="ECO:0000259" key="7">
    <source>
        <dbReference type="PROSITE" id="PS50249"/>
    </source>
</evidence>
<keyword evidence="6" id="KW-0482">Metalloprotease</keyword>
<gene>
    <name evidence="8" type="ORF">SAMN05216352_11835</name>
</gene>